<dbReference type="Pfam" id="PF06110">
    <property type="entry name" value="TXD17-like_Trx"/>
    <property type="match status" value="1"/>
</dbReference>
<evidence type="ECO:0000313" key="5">
    <source>
        <dbReference type="WBParaSite" id="Pan_g15408.t1"/>
    </source>
</evidence>
<feature type="domain" description="Thioredoxin" evidence="3">
    <location>
        <begin position="25"/>
        <end position="122"/>
    </location>
</feature>
<reference evidence="5" key="2">
    <citation type="submission" date="2020-10" db="UniProtKB">
        <authorList>
            <consortium name="WormBaseParasite"/>
        </authorList>
    </citation>
    <scope>IDENTIFICATION</scope>
</reference>
<dbReference type="InterPro" id="IPR036249">
    <property type="entry name" value="Thioredoxin-like_sf"/>
</dbReference>
<dbReference type="PANTHER" id="PTHR12452:SF0">
    <property type="entry name" value="THIOREDOXIN DOMAIN-CONTAINING PROTEIN 17"/>
    <property type="match status" value="1"/>
</dbReference>
<protein>
    <recommendedName>
        <fullName evidence="2">Thioredoxin domain-containing protein 17</fullName>
    </recommendedName>
</protein>
<dbReference type="Gene3D" id="3.40.30.10">
    <property type="entry name" value="Glutaredoxin"/>
    <property type="match status" value="1"/>
</dbReference>
<proteinExistence type="inferred from homology"/>
<dbReference type="AlphaFoldDB" id="A0A7E4V1M2"/>
<evidence type="ECO:0000259" key="3">
    <source>
        <dbReference type="Pfam" id="PF06110"/>
    </source>
</evidence>
<evidence type="ECO:0000256" key="1">
    <source>
        <dbReference type="ARBA" id="ARBA00008987"/>
    </source>
</evidence>
<dbReference type="SUPFAM" id="SSF52833">
    <property type="entry name" value="Thioredoxin-like"/>
    <property type="match status" value="1"/>
</dbReference>
<dbReference type="PANTHER" id="PTHR12452">
    <property type="entry name" value="42-9-9 PROTEIN-RELATED"/>
    <property type="match status" value="1"/>
</dbReference>
<organism evidence="4 5">
    <name type="scientific">Panagrellus redivivus</name>
    <name type="common">Microworm</name>
    <dbReference type="NCBI Taxonomy" id="6233"/>
    <lineage>
        <taxon>Eukaryota</taxon>
        <taxon>Metazoa</taxon>
        <taxon>Ecdysozoa</taxon>
        <taxon>Nematoda</taxon>
        <taxon>Chromadorea</taxon>
        <taxon>Rhabditida</taxon>
        <taxon>Tylenchina</taxon>
        <taxon>Panagrolaimomorpha</taxon>
        <taxon>Panagrolaimoidea</taxon>
        <taxon>Panagrolaimidae</taxon>
        <taxon>Panagrellus</taxon>
    </lineage>
</organism>
<reference evidence="4" key="1">
    <citation type="journal article" date="2013" name="Genetics">
        <title>The draft genome and transcriptome of Panagrellus redivivus are shaped by the harsh demands of a free-living lifestyle.</title>
        <authorList>
            <person name="Srinivasan J."/>
            <person name="Dillman A.R."/>
            <person name="Macchietto M.G."/>
            <person name="Heikkinen L."/>
            <person name="Lakso M."/>
            <person name="Fracchia K.M."/>
            <person name="Antoshechkin I."/>
            <person name="Mortazavi A."/>
            <person name="Wong G."/>
            <person name="Sternberg P.W."/>
        </authorList>
    </citation>
    <scope>NUCLEOTIDE SEQUENCE [LARGE SCALE GENOMIC DNA]</scope>
    <source>
        <strain evidence="4">MT8872</strain>
    </source>
</reference>
<dbReference type="WBParaSite" id="Pan_g15408.t1">
    <property type="protein sequence ID" value="Pan_g15408.t1"/>
    <property type="gene ID" value="Pan_g15408"/>
</dbReference>
<sequence>MGIRWIECRGEYTWEKQVLPSLTGRTIIYFVGDRALHGDSWCPDCVKSDRIMEKIKDTIDQTKIPVNFVTILVGKKEVWKDPNNHYRKVFNLKSIPTVMLYDTDVRFEEDEVTENNIIDLFF</sequence>
<dbReference type="InterPro" id="IPR045108">
    <property type="entry name" value="TXNDC17-like"/>
</dbReference>
<dbReference type="InterPro" id="IPR010357">
    <property type="entry name" value="TXNDC17_dom"/>
</dbReference>
<evidence type="ECO:0000256" key="2">
    <source>
        <dbReference type="ARBA" id="ARBA00016949"/>
    </source>
</evidence>
<evidence type="ECO:0000313" key="4">
    <source>
        <dbReference type="Proteomes" id="UP000492821"/>
    </source>
</evidence>
<dbReference type="GO" id="GO:0047134">
    <property type="term" value="F:protein-disulfide reductase [NAD(P)H] activity"/>
    <property type="evidence" value="ECO:0007669"/>
    <property type="project" value="InterPro"/>
</dbReference>
<keyword evidence="4" id="KW-1185">Reference proteome</keyword>
<dbReference type="GO" id="GO:0005829">
    <property type="term" value="C:cytosol"/>
    <property type="evidence" value="ECO:0007669"/>
    <property type="project" value="TreeGrafter"/>
</dbReference>
<name>A0A7E4V1M2_PANRE</name>
<accession>A0A7E4V1M2</accession>
<dbReference type="Proteomes" id="UP000492821">
    <property type="component" value="Unassembled WGS sequence"/>
</dbReference>
<comment type="similarity">
    <text evidence="1">Belongs to the thioredoxin family.</text>
</comment>